<evidence type="ECO:0000256" key="1">
    <source>
        <dbReference type="SAM" id="MobiDB-lite"/>
    </source>
</evidence>
<sequence length="60" mass="6598">MRLMTAGTSCPPWMQASTRSSLVAPAPAEADGEEGAEDEGTGPWSLRWWRRRWPAVRAGL</sequence>
<dbReference type="EMBL" id="GBRH01246784">
    <property type="protein sequence ID" value="JAD51111.1"/>
    <property type="molecule type" value="Transcribed_RNA"/>
</dbReference>
<protein>
    <submittedName>
        <fullName evidence="2">Uncharacterized protein</fullName>
    </submittedName>
</protein>
<reference evidence="2" key="2">
    <citation type="journal article" date="2015" name="Data Brief">
        <title>Shoot transcriptome of the giant reed, Arundo donax.</title>
        <authorList>
            <person name="Barrero R.A."/>
            <person name="Guerrero F.D."/>
            <person name="Moolhuijzen P."/>
            <person name="Goolsby J.A."/>
            <person name="Tidwell J."/>
            <person name="Bellgard S.E."/>
            <person name="Bellgard M.I."/>
        </authorList>
    </citation>
    <scope>NUCLEOTIDE SEQUENCE</scope>
    <source>
        <tissue evidence="2">Shoot tissue taken approximately 20 cm above the soil surface</tissue>
    </source>
</reference>
<dbReference type="AlphaFoldDB" id="A0A0A9AJ16"/>
<feature type="region of interest" description="Disordered" evidence="1">
    <location>
        <begin position="1"/>
        <end position="43"/>
    </location>
</feature>
<proteinExistence type="predicted"/>
<name>A0A0A9AJ16_ARUDO</name>
<organism evidence="2">
    <name type="scientific">Arundo donax</name>
    <name type="common">Giant reed</name>
    <name type="synonym">Donax arundinaceus</name>
    <dbReference type="NCBI Taxonomy" id="35708"/>
    <lineage>
        <taxon>Eukaryota</taxon>
        <taxon>Viridiplantae</taxon>
        <taxon>Streptophyta</taxon>
        <taxon>Embryophyta</taxon>
        <taxon>Tracheophyta</taxon>
        <taxon>Spermatophyta</taxon>
        <taxon>Magnoliopsida</taxon>
        <taxon>Liliopsida</taxon>
        <taxon>Poales</taxon>
        <taxon>Poaceae</taxon>
        <taxon>PACMAD clade</taxon>
        <taxon>Arundinoideae</taxon>
        <taxon>Arundineae</taxon>
        <taxon>Arundo</taxon>
    </lineage>
</organism>
<reference evidence="2" key="1">
    <citation type="submission" date="2014-09" db="EMBL/GenBank/DDBJ databases">
        <authorList>
            <person name="Magalhaes I.L.F."/>
            <person name="Oliveira U."/>
            <person name="Santos F.R."/>
            <person name="Vidigal T.H.D.A."/>
            <person name="Brescovit A.D."/>
            <person name="Santos A.J."/>
        </authorList>
    </citation>
    <scope>NUCLEOTIDE SEQUENCE</scope>
    <source>
        <tissue evidence="2">Shoot tissue taken approximately 20 cm above the soil surface</tissue>
    </source>
</reference>
<accession>A0A0A9AJ16</accession>
<evidence type="ECO:0000313" key="2">
    <source>
        <dbReference type="EMBL" id="JAD51111.1"/>
    </source>
</evidence>
<feature type="compositionally biased region" description="Acidic residues" evidence="1">
    <location>
        <begin position="30"/>
        <end position="40"/>
    </location>
</feature>